<gene>
    <name evidence="2" type="ORF">Q75_01980</name>
</gene>
<evidence type="ECO:0000313" key="2">
    <source>
        <dbReference type="EMBL" id="KUP08825.1"/>
    </source>
</evidence>
<comment type="caution">
    <text evidence="2">The sequence shown here is derived from an EMBL/GenBank/DDBJ whole genome shotgun (WGS) entry which is preliminary data.</text>
</comment>
<dbReference type="STRING" id="1150625.Q75_01980"/>
<dbReference type="PANTHER" id="PTHR34474">
    <property type="entry name" value="SIGNAL TRANSDUCTION PROTEIN TRAP"/>
    <property type="match status" value="1"/>
</dbReference>
<dbReference type="Pfam" id="PF03992">
    <property type="entry name" value="ABM"/>
    <property type="match status" value="1"/>
</dbReference>
<dbReference type="RefSeq" id="WP_059350178.1">
    <property type="nucleotide sequence ID" value="NZ_LDYG01000007.1"/>
</dbReference>
<dbReference type="SUPFAM" id="SSF54909">
    <property type="entry name" value="Dimeric alpha+beta barrel"/>
    <property type="match status" value="1"/>
</dbReference>
<evidence type="ECO:0000259" key="1">
    <source>
        <dbReference type="PROSITE" id="PS51725"/>
    </source>
</evidence>
<dbReference type="InterPro" id="IPR011008">
    <property type="entry name" value="Dimeric_a/b-barrel"/>
</dbReference>
<feature type="domain" description="ABM" evidence="1">
    <location>
        <begin position="2"/>
        <end position="96"/>
    </location>
</feature>
<dbReference type="AlphaFoldDB" id="A0A147KBN1"/>
<evidence type="ECO:0000313" key="3">
    <source>
        <dbReference type="Proteomes" id="UP000074108"/>
    </source>
</evidence>
<dbReference type="Proteomes" id="UP000074108">
    <property type="component" value="Unassembled WGS sequence"/>
</dbReference>
<dbReference type="EMBL" id="LDYG01000007">
    <property type="protein sequence ID" value="KUP08825.1"/>
    <property type="molecule type" value="Genomic_DNA"/>
</dbReference>
<accession>A0A147KBN1</accession>
<dbReference type="PROSITE" id="PS51725">
    <property type="entry name" value="ABM"/>
    <property type="match status" value="1"/>
</dbReference>
<dbReference type="InterPro" id="IPR050404">
    <property type="entry name" value="Heme-degrading_MO"/>
</dbReference>
<organism evidence="2 3">
    <name type="scientific">Bacillus coahuilensis p1.1.43</name>
    <dbReference type="NCBI Taxonomy" id="1150625"/>
    <lineage>
        <taxon>Bacteria</taxon>
        <taxon>Bacillati</taxon>
        <taxon>Bacillota</taxon>
        <taxon>Bacilli</taxon>
        <taxon>Bacillales</taxon>
        <taxon>Bacillaceae</taxon>
        <taxon>Bacillus</taxon>
    </lineage>
</organism>
<dbReference type="OrthoDB" id="1645001at2"/>
<proteinExistence type="predicted"/>
<sequence>MFYQIKRILVKEGHAEGIIKNFTGEGLIEKQPGFIDFKVLEKKVRRGDEEVLVLVQWESEEDWKNWEKSPEHLAGHKARAGQAKPDYVIESAQNVYYVRSSK</sequence>
<dbReference type="InterPro" id="IPR007138">
    <property type="entry name" value="ABM_dom"/>
</dbReference>
<keyword evidence="3" id="KW-1185">Reference proteome</keyword>
<reference evidence="2 3" key="1">
    <citation type="journal article" date="2016" name="Front. Microbiol.">
        <title>Microevolution Analysis of Bacillus coahuilensis Unveils Differences in Phosphorus Acquisition Strategies and Their Regulation.</title>
        <authorList>
            <person name="Gomez-Lunar Z."/>
            <person name="Hernandez-Gonzalez I."/>
            <person name="Rodriguez-Torres M.D."/>
            <person name="Souza V."/>
            <person name="Olmedo-Alvarez G."/>
        </authorList>
    </citation>
    <scope>NUCLEOTIDE SEQUENCE [LARGE SCALE GENOMIC DNA]</scope>
    <source>
        <strain evidence="3">p1.1.43</strain>
    </source>
</reference>
<protein>
    <recommendedName>
        <fullName evidence="1">ABM domain-containing protein</fullName>
    </recommendedName>
</protein>
<dbReference type="Gene3D" id="3.30.70.100">
    <property type="match status" value="1"/>
</dbReference>
<name>A0A147KBN1_9BACI</name>
<dbReference type="PANTHER" id="PTHR34474:SF1">
    <property type="entry name" value="HEME-DEGRADING MONOOXYGENASE HMOA"/>
    <property type="match status" value="1"/>
</dbReference>
<dbReference type="PATRIC" id="fig|1150625.3.peg.418"/>